<organism evidence="3">
    <name type="scientific">Onchocerca flexuosa</name>
    <dbReference type="NCBI Taxonomy" id="387005"/>
    <lineage>
        <taxon>Eukaryota</taxon>
        <taxon>Metazoa</taxon>
        <taxon>Ecdysozoa</taxon>
        <taxon>Nematoda</taxon>
        <taxon>Chromadorea</taxon>
        <taxon>Rhabditida</taxon>
        <taxon>Spirurina</taxon>
        <taxon>Spiruromorpha</taxon>
        <taxon>Filarioidea</taxon>
        <taxon>Onchocercidae</taxon>
        <taxon>Onchocerca</taxon>
    </lineage>
</organism>
<evidence type="ECO:0000313" key="1">
    <source>
        <dbReference type="EMBL" id="OZC06708.1"/>
    </source>
</evidence>
<protein>
    <submittedName>
        <fullName evidence="1 3">Uncharacterized protein</fullName>
    </submittedName>
</protein>
<dbReference type="WBParaSite" id="OFLC_0000607601-mRNA-1">
    <property type="protein sequence ID" value="OFLC_0000607601-mRNA-1"/>
    <property type="gene ID" value="OFLC_0000607601"/>
</dbReference>
<reference evidence="3" key="2">
    <citation type="submission" date="2016-06" db="UniProtKB">
        <authorList>
            <consortium name="WormBaseParasite"/>
        </authorList>
    </citation>
    <scope>IDENTIFICATION</scope>
</reference>
<name>A0A183HF15_9BILA</name>
<keyword evidence="2" id="KW-1185">Reference proteome</keyword>
<dbReference type="AlphaFoldDB" id="A0A183HF15"/>
<evidence type="ECO:0000313" key="2">
    <source>
        <dbReference type="Proteomes" id="UP000242913"/>
    </source>
</evidence>
<dbReference type="STRING" id="387005.A0A183HF15"/>
<proteinExistence type="predicted"/>
<reference evidence="1 2" key="1">
    <citation type="submission" date="2015-12" db="EMBL/GenBank/DDBJ databases">
        <title>Draft genome of the nematode, Onchocerca flexuosa.</title>
        <authorList>
            <person name="Mitreva M."/>
        </authorList>
    </citation>
    <scope>NUCLEOTIDE SEQUENCE [LARGE SCALE GENOMIC DNA]</scope>
    <source>
        <strain evidence="1">Red Deer</strain>
    </source>
</reference>
<dbReference type="Proteomes" id="UP000242913">
    <property type="component" value="Unassembled WGS sequence"/>
</dbReference>
<sequence>MGASLTSPLPHRPPSSVSNHLFVAPDAPSIFQHHTLTTIQAKKQSVFAAGWNWSKKAAQQLQQARCTLPILDILWNVELS</sequence>
<evidence type="ECO:0000313" key="3">
    <source>
        <dbReference type="WBParaSite" id="OFLC_0000607601-mRNA-1"/>
    </source>
</evidence>
<accession>A0A183HF15</accession>
<dbReference type="OrthoDB" id="7676799at2759"/>
<dbReference type="EMBL" id="KZ270071">
    <property type="protein sequence ID" value="OZC06708.1"/>
    <property type="molecule type" value="Genomic_DNA"/>
</dbReference>
<gene>
    <name evidence="1" type="ORF">X798_06298</name>
</gene>